<dbReference type="EMBL" id="MGIS01000015">
    <property type="protein sequence ID" value="OGM93031.1"/>
    <property type="molecule type" value="Genomic_DNA"/>
</dbReference>
<dbReference type="PANTHER" id="PTHR33933">
    <property type="entry name" value="NUCLEOTIDYLTRANSFERASE"/>
    <property type="match status" value="1"/>
</dbReference>
<organism evidence="2 3">
    <name type="scientific">Candidatus Wolfebacteria bacterium RIFCSPLOWO2_01_FULL_47_17b</name>
    <dbReference type="NCBI Taxonomy" id="1802558"/>
    <lineage>
        <taxon>Bacteria</taxon>
        <taxon>Candidatus Wolfeibacteriota</taxon>
    </lineage>
</organism>
<dbReference type="Proteomes" id="UP000177011">
    <property type="component" value="Unassembled WGS sequence"/>
</dbReference>
<accession>A0A1F8DWV3</accession>
<evidence type="ECO:0000313" key="3">
    <source>
        <dbReference type="Proteomes" id="UP000177011"/>
    </source>
</evidence>
<dbReference type="SUPFAM" id="SSF81301">
    <property type="entry name" value="Nucleotidyltransferase"/>
    <property type="match status" value="1"/>
</dbReference>
<dbReference type="InterPro" id="IPR052548">
    <property type="entry name" value="Type_VII_TA_antitoxin"/>
</dbReference>
<name>A0A1F8DWV3_9BACT</name>
<proteinExistence type="predicted"/>
<comment type="caution">
    <text evidence="2">The sequence shown here is derived from an EMBL/GenBank/DDBJ whole genome shotgun (WGS) entry which is preliminary data.</text>
</comment>
<evidence type="ECO:0000313" key="2">
    <source>
        <dbReference type="EMBL" id="OGM93031.1"/>
    </source>
</evidence>
<dbReference type="Pfam" id="PF18765">
    <property type="entry name" value="Polbeta"/>
    <property type="match status" value="1"/>
</dbReference>
<dbReference type="AlphaFoldDB" id="A0A1F8DWV3"/>
<dbReference type="CDD" id="cd05403">
    <property type="entry name" value="NT_KNTase_like"/>
    <property type="match status" value="1"/>
</dbReference>
<feature type="domain" description="Polymerase beta nucleotidyltransferase" evidence="1">
    <location>
        <begin position="14"/>
        <end position="104"/>
    </location>
</feature>
<dbReference type="InterPro" id="IPR041633">
    <property type="entry name" value="Polbeta"/>
</dbReference>
<reference evidence="2 3" key="1">
    <citation type="journal article" date="2016" name="Nat. Commun.">
        <title>Thousands of microbial genomes shed light on interconnected biogeochemical processes in an aquifer system.</title>
        <authorList>
            <person name="Anantharaman K."/>
            <person name="Brown C.T."/>
            <person name="Hug L.A."/>
            <person name="Sharon I."/>
            <person name="Castelle C.J."/>
            <person name="Probst A.J."/>
            <person name="Thomas B.C."/>
            <person name="Singh A."/>
            <person name="Wilkins M.J."/>
            <person name="Karaoz U."/>
            <person name="Brodie E.L."/>
            <person name="Williams K.H."/>
            <person name="Hubbard S.S."/>
            <person name="Banfield J.F."/>
        </authorList>
    </citation>
    <scope>NUCLEOTIDE SEQUENCE [LARGE SCALE GENOMIC DNA]</scope>
</reference>
<dbReference type="InterPro" id="IPR043519">
    <property type="entry name" value="NT_sf"/>
</dbReference>
<dbReference type="Gene3D" id="3.30.460.10">
    <property type="entry name" value="Beta Polymerase, domain 2"/>
    <property type="match status" value="1"/>
</dbReference>
<dbReference type="PANTHER" id="PTHR33933:SF1">
    <property type="entry name" value="PROTEIN ADENYLYLTRANSFERASE MNTA-RELATED"/>
    <property type="match status" value="1"/>
</dbReference>
<gene>
    <name evidence="2" type="ORF">A2935_03875</name>
</gene>
<sequence length="105" mass="12294">MRKEIVEKQLQEVVQKIVNEYKPEKIILFGSWAWGEPGPDSDVDLFIIKETENTREMAREIDGSIFPRPFPLDLIVYKPEQVERGQKNDFFVRAILAKGKILYAR</sequence>
<protein>
    <recommendedName>
        <fullName evidence="1">Polymerase beta nucleotidyltransferase domain-containing protein</fullName>
    </recommendedName>
</protein>
<evidence type="ECO:0000259" key="1">
    <source>
        <dbReference type="Pfam" id="PF18765"/>
    </source>
</evidence>